<feature type="compositionally biased region" description="Acidic residues" evidence="1">
    <location>
        <begin position="102"/>
        <end position="122"/>
    </location>
</feature>
<evidence type="ECO:0000313" key="2">
    <source>
        <dbReference type="EMBL" id="PPS09031.1"/>
    </source>
</evidence>
<proteinExistence type="predicted"/>
<dbReference type="AlphaFoldDB" id="A0A2P5Y0E8"/>
<evidence type="ECO:0000313" key="3">
    <source>
        <dbReference type="Proteomes" id="UP000239757"/>
    </source>
</evidence>
<protein>
    <submittedName>
        <fullName evidence="2">Uncharacterized protein</fullName>
    </submittedName>
</protein>
<sequence>MELVEDEDVETMVTFYCGTQSNQNALIQLFAKLVGVEATEDPTLLGEEDAHQEPCMVVPISYVGSKSTTNGIDIDLNAAPETDMVSDDVYHNSDHSDHEVDIDSDPDVDEVPDDIDDEDVNEDGNINVSSVGNQIRRIVITIILGHICLA</sequence>
<dbReference type="EMBL" id="KZ663913">
    <property type="protein sequence ID" value="PPS09031.1"/>
    <property type="molecule type" value="Genomic_DNA"/>
</dbReference>
<gene>
    <name evidence="2" type="ORF">GOBAR_AA11629</name>
</gene>
<accession>A0A2P5Y0E8</accession>
<feature type="region of interest" description="Disordered" evidence="1">
    <location>
        <begin position="83"/>
        <end position="124"/>
    </location>
</feature>
<feature type="compositionally biased region" description="Basic and acidic residues" evidence="1">
    <location>
        <begin position="88"/>
        <end position="101"/>
    </location>
</feature>
<reference evidence="2 3" key="1">
    <citation type="submission" date="2015-01" db="EMBL/GenBank/DDBJ databases">
        <title>Genome of allotetraploid Gossypium barbadense reveals genomic plasticity and fiber elongation in cotton evolution.</title>
        <authorList>
            <person name="Chen X."/>
            <person name="Liu X."/>
            <person name="Zhao B."/>
            <person name="Zheng H."/>
            <person name="Hu Y."/>
            <person name="Lu G."/>
            <person name="Yang C."/>
            <person name="Chen J."/>
            <person name="Shan C."/>
            <person name="Zhang L."/>
            <person name="Zhou Y."/>
            <person name="Wang L."/>
            <person name="Guo W."/>
            <person name="Bai Y."/>
            <person name="Ruan J."/>
            <person name="Shangguan X."/>
            <person name="Mao Y."/>
            <person name="Jiang J."/>
            <person name="Zhu Y."/>
            <person name="Lei J."/>
            <person name="Kang H."/>
            <person name="Chen S."/>
            <person name="He X."/>
            <person name="Wang R."/>
            <person name="Wang Y."/>
            <person name="Chen J."/>
            <person name="Wang L."/>
            <person name="Yu S."/>
            <person name="Wang B."/>
            <person name="Wei J."/>
            <person name="Song S."/>
            <person name="Lu X."/>
            <person name="Gao Z."/>
            <person name="Gu W."/>
            <person name="Deng X."/>
            <person name="Ma D."/>
            <person name="Wang S."/>
            <person name="Liang W."/>
            <person name="Fang L."/>
            <person name="Cai C."/>
            <person name="Zhu X."/>
            <person name="Zhou B."/>
            <person name="Zhang Y."/>
            <person name="Chen Z."/>
            <person name="Xu S."/>
            <person name="Zhu R."/>
            <person name="Wang S."/>
            <person name="Zhang T."/>
            <person name="Zhao G."/>
        </authorList>
    </citation>
    <scope>NUCLEOTIDE SEQUENCE [LARGE SCALE GENOMIC DNA]</scope>
    <source>
        <strain evidence="3">cv. Xinhai21</strain>
        <tissue evidence="2">Leaf</tissue>
    </source>
</reference>
<name>A0A2P5Y0E8_GOSBA</name>
<organism evidence="2 3">
    <name type="scientific">Gossypium barbadense</name>
    <name type="common">Sea Island cotton</name>
    <name type="synonym">Hibiscus barbadensis</name>
    <dbReference type="NCBI Taxonomy" id="3634"/>
    <lineage>
        <taxon>Eukaryota</taxon>
        <taxon>Viridiplantae</taxon>
        <taxon>Streptophyta</taxon>
        <taxon>Embryophyta</taxon>
        <taxon>Tracheophyta</taxon>
        <taxon>Spermatophyta</taxon>
        <taxon>Magnoliopsida</taxon>
        <taxon>eudicotyledons</taxon>
        <taxon>Gunneridae</taxon>
        <taxon>Pentapetalae</taxon>
        <taxon>rosids</taxon>
        <taxon>malvids</taxon>
        <taxon>Malvales</taxon>
        <taxon>Malvaceae</taxon>
        <taxon>Malvoideae</taxon>
        <taxon>Gossypium</taxon>
    </lineage>
</organism>
<evidence type="ECO:0000256" key="1">
    <source>
        <dbReference type="SAM" id="MobiDB-lite"/>
    </source>
</evidence>
<dbReference type="Proteomes" id="UP000239757">
    <property type="component" value="Unassembled WGS sequence"/>
</dbReference>